<keyword evidence="1" id="KW-0812">Transmembrane</keyword>
<dbReference type="EMBL" id="JADBEF010000001">
    <property type="protein sequence ID" value="MBE1565483.1"/>
    <property type="molecule type" value="Genomic_DNA"/>
</dbReference>
<comment type="caution">
    <text evidence="2">The sequence shown here is derived from an EMBL/GenBank/DDBJ whole genome shotgun (WGS) entry which is preliminary data.</text>
</comment>
<protein>
    <recommendedName>
        <fullName evidence="4">DUF2304 domain-containing protein</fullName>
    </recommendedName>
</protein>
<dbReference type="Pfam" id="PF10066">
    <property type="entry name" value="DUF2304"/>
    <property type="match status" value="1"/>
</dbReference>
<reference evidence="2 3" key="1">
    <citation type="submission" date="2020-10" db="EMBL/GenBank/DDBJ databases">
        <title>Sequencing the genomes of 1000 actinobacteria strains.</title>
        <authorList>
            <person name="Klenk H.-P."/>
        </authorList>
    </citation>
    <scope>NUCLEOTIDE SEQUENCE [LARGE SCALE GENOMIC DNA]</scope>
    <source>
        <strain evidence="2 3">DSM 43748</strain>
    </source>
</reference>
<feature type="transmembrane region" description="Helical" evidence="1">
    <location>
        <begin position="6"/>
        <end position="22"/>
    </location>
</feature>
<evidence type="ECO:0008006" key="4">
    <source>
        <dbReference type="Google" id="ProtNLM"/>
    </source>
</evidence>
<dbReference type="InterPro" id="IPR019277">
    <property type="entry name" value="DUF2304"/>
</dbReference>
<name>A0ABR9KV38_9ACTN</name>
<keyword evidence="1" id="KW-1133">Transmembrane helix</keyword>
<gene>
    <name evidence="2" type="ORF">H4W81_008262</name>
</gene>
<evidence type="ECO:0000256" key="1">
    <source>
        <dbReference type="SAM" id="Phobius"/>
    </source>
</evidence>
<sequence length="124" mass="13794">MSAYTLGVLGAAVTMTVIFEMLRRRKLREKYAVFWMLLSAVMVLIAVMPGLLEWAADVTGVQVPSNLLFFGGSLLLLAVNVQLSSEVGRLEERTRTLAEEVAMLRFDADRMLRAESRRSSSLPS</sequence>
<keyword evidence="3" id="KW-1185">Reference proteome</keyword>
<accession>A0ABR9KV38</accession>
<dbReference type="Proteomes" id="UP000661607">
    <property type="component" value="Unassembled WGS sequence"/>
</dbReference>
<organism evidence="2 3">
    <name type="scientific">Nonomuraea africana</name>
    <dbReference type="NCBI Taxonomy" id="46171"/>
    <lineage>
        <taxon>Bacteria</taxon>
        <taxon>Bacillati</taxon>
        <taxon>Actinomycetota</taxon>
        <taxon>Actinomycetes</taxon>
        <taxon>Streptosporangiales</taxon>
        <taxon>Streptosporangiaceae</taxon>
        <taxon>Nonomuraea</taxon>
    </lineage>
</organism>
<keyword evidence="1" id="KW-0472">Membrane</keyword>
<evidence type="ECO:0000313" key="2">
    <source>
        <dbReference type="EMBL" id="MBE1565483.1"/>
    </source>
</evidence>
<proteinExistence type="predicted"/>
<evidence type="ECO:0000313" key="3">
    <source>
        <dbReference type="Proteomes" id="UP000661607"/>
    </source>
</evidence>
<feature type="transmembrane region" description="Helical" evidence="1">
    <location>
        <begin position="34"/>
        <end position="55"/>
    </location>
</feature>
<feature type="transmembrane region" description="Helical" evidence="1">
    <location>
        <begin position="67"/>
        <end position="85"/>
    </location>
</feature>
<dbReference type="RefSeq" id="WP_318782386.1">
    <property type="nucleotide sequence ID" value="NZ_BAAASY010000005.1"/>
</dbReference>